<evidence type="ECO:0000313" key="2">
    <source>
        <dbReference type="RefSeq" id="XP_028968787.1"/>
    </source>
</evidence>
<protein>
    <submittedName>
        <fullName evidence="2">Uncharacterized protein LOC100901238 isoform X1</fullName>
    </submittedName>
</protein>
<accession>A0AAJ7SJ95</accession>
<gene>
    <name evidence="2" type="primary">LOC100901238</name>
</gene>
<dbReference type="GeneID" id="100901238"/>
<proteinExistence type="predicted"/>
<organism evidence="1 2">
    <name type="scientific">Galendromus occidentalis</name>
    <name type="common">western predatory mite</name>
    <dbReference type="NCBI Taxonomy" id="34638"/>
    <lineage>
        <taxon>Eukaryota</taxon>
        <taxon>Metazoa</taxon>
        <taxon>Ecdysozoa</taxon>
        <taxon>Arthropoda</taxon>
        <taxon>Chelicerata</taxon>
        <taxon>Arachnida</taxon>
        <taxon>Acari</taxon>
        <taxon>Parasitiformes</taxon>
        <taxon>Mesostigmata</taxon>
        <taxon>Gamasina</taxon>
        <taxon>Phytoseioidea</taxon>
        <taxon>Phytoseiidae</taxon>
        <taxon>Typhlodrominae</taxon>
        <taxon>Galendromus</taxon>
    </lineage>
</organism>
<evidence type="ECO:0000313" key="1">
    <source>
        <dbReference type="Proteomes" id="UP000694867"/>
    </source>
</evidence>
<dbReference type="Proteomes" id="UP000694867">
    <property type="component" value="Unplaced"/>
</dbReference>
<reference evidence="2" key="1">
    <citation type="submission" date="2025-08" db="UniProtKB">
        <authorList>
            <consortium name="RefSeq"/>
        </authorList>
    </citation>
    <scope>IDENTIFICATION</scope>
</reference>
<keyword evidence="1" id="KW-1185">Reference proteome</keyword>
<sequence>MTSHKTANKRREMFKSKGSNWKDVVRAQKLRRLEAARSNRIDKARKSVMQNIQLEEDLQLEQDLLGEELEQEYNHLFNEPDEVECPCPICGQELGSIDEVRPVECKTCDFYTRVGWDEFQQFMGKAHRQHLDRGKNKLDSAGNIQVFRNHAPTLTRMHSRLCPSS</sequence>
<dbReference type="AlphaFoldDB" id="A0AAJ7SJ95"/>
<name>A0AAJ7SJ95_9ACAR</name>
<dbReference type="RefSeq" id="XP_028968787.1">
    <property type="nucleotide sequence ID" value="XM_029112954.1"/>
</dbReference>